<name>A0A4U3KS68_9BACT</name>
<evidence type="ECO:0000313" key="1">
    <source>
        <dbReference type="EMBL" id="TKK65121.1"/>
    </source>
</evidence>
<gene>
    <name evidence="1" type="ORF">FC093_20865</name>
</gene>
<evidence type="ECO:0000313" key="2">
    <source>
        <dbReference type="Proteomes" id="UP000305848"/>
    </source>
</evidence>
<protein>
    <submittedName>
        <fullName evidence="1">DUF4097 domain-containing protein</fullName>
    </submittedName>
</protein>
<dbReference type="EMBL" id="SZQL01000024">
    <property type="protein sequence ID" value="TKK65121.1"/>
    <property type="molecule type" value="Genomic_DNA"/>
</dbReference>
<comment type="caution">
    <text evidence="1">The sequence shown here is derived from an EMBL/GenBank/DDBJ whole genome shotgun (WGS) entry which is preliminary data.</text>
</comment>
<dbReference type="AlphaFoldDB" id="A0A4U3KS68"/>
<keyword evidence="2" id="KW-1185">Reference proteome</keyword>
<dbReference type="RefSeq" id="WP_137263758.1">
    <property type="nucleotide sequence ID" value="NZ_SZQL01000024.1"/>
</dbReference>
<sequence>MKNITFIILFCLLSCCNYAQKIIEQHLNYAAGEKIRMNIQIADSIRIRSWNKNEVYAKAAVNINDNKDNEVYKTTFDASGNSINITAKFDEQKSRQGGDSCHCNYHSNIYWDVYVPEGAELSVETINGNIIIEGKTAAINAHSISGFIDLQFAGSRKADLKMSTISGTIYTDLAINNTRHDKGGNAVSYQYNGGGDNVELETISGDIYVRKQE</sequence>
<accession>A0A4U3KS68</accession>
<proteinExistence type="predicted"/>
<organism evidence="1 2">
    <name type="scientific">Ilyomonas limi</name>
    <dbReference type="NCBI Taxonomy" id="2575867"/>
    <lineage>
        <taxon>Bacteria</taxon>
        <taxon>Pseudomonadati</taxon>
        <taxon>Bacteroidota</taxon>
        <taxon>Chitinophagia</taxon>
        <taxon>Chitinophagales</taxon>
        <taxon>Chitinophagaceae</taxon>
        <taxon>Ilyomonas</taxon>
    </lineage>
</organism>
<dbReference type="Proteomes" id="UP000305848">
    <property type="component" value="Unassembled WGS sequence"/>
</dbReference>
<reference evidence="1 2" key="1">
    <citation type="submission" date="2019-05" db="EMBL/GenBank/DDBJ databases">
        <title>Panacibacter sp. strain 17mud1-8 Genome sequencing and assembly.</title>
        <authorList>
            <person name="Chhetri G."/>
        </authorList>
    </citation>
    <scope>NUCLEOTIDE SEQUENCE [LARGE SCALE GENOMIC DNA]</scope>
    <source>
        <strain evidence="1 2">17mud1-8</strain>
    </source>
</reference>
<dbReference type="OrthoDB" id="1115882at2"/>